<dbReference type="Proteomes" id="UP000001302">
    <property type="component" value="Chromosome"/>
</dbReference>
<evidence type="ECO:0000256" key="2">
    <source>
        <dbReference type="ARBA" id="ARBA00022475"/>
    </source>
</evidence>
<dbReference type="GO" id="GO:0016757">
    <property type="term" value="F:glycosyltransferase activity"/>
    <property type="evidence" value="ECO:0007669"/>
    <property type="project" value="UniProtKB-KW"/>
</dbReference>
<gene>
    <name evidence="8" type="ordered locus">PB2503_02082</name>
</gene>
<organism evidence="8 9">
    <name type="scientific">Parvularcula bermudensis (strain ATCC BAA-594 / HTCC2503 / KCTC 12087)</name>
    <dbReference type="NCBI Taxonomy" id="314260"/>
    <lineage>
        <taxon>Bacteria</taxon>
        <taxon>Pseudomonadati</taxon>
        <taxon>Pseudomonadota</taxon>
        <taxon>Alphaproteobacteria</taxon>
        <taxon>Parvularculales</taxon>
        <taxon>Parvularculaceae</taxon>
        <taxon>Parvularcula</taxon>
    </lineage>
</organism>
<dbReference type="Pfam" id="PF00535">
    <property type="entry name" value="Glycos_transf_2"/>
    <property type="match status" value="1"/>
</dbReference>
<dbReference type="PANTHER" id="PTHR43646">
    <property type="entry name" value="GLYCOSYLTRANSFERASE"/>
    <property type="match status" value="1"/>
</dbReference>
<evidence type="ECO:0000256" key="3">
    <source>
        <dbReference type="ARBA" id="ARBA00022676"/>
    </source>
</evidence>
<dbReference type="GO" id="GO:0005886">
    <property type="term" value="C:plasma membrane"/>
    <property type="evidence" value="ECO:0007669"/>
    <property type="project" value="UniProtKB-SubCell"/>
</dbReference>
<dbReference type="InterPro" id="IPR029044">
    <property type="entry name" value="Nucleotide-diphossugar_trans"/>
</dbReference>
<dbReference type="SUPFAM" id="SSF53448">
    <property type="entry name" value="Nucleotide-diphospho-sugar transferases"/>
    <property type="match status" value="1"/>
</dbReference>
<dbReference type="CDD" id="cd02522">
    <property type="entry name" value="GT_2_like_a"/>
    <property type="match status" value="1"/>
</dbReference>
<accession>E0TC62</accession>
<protein>
    <submittedName>
        <fullName evidence="8">Glycosyl transferase, group 2 family protein</fullName>
    </submittedName>
</protein>
<dbReference type="InterPro" id="IPR026461">
    <property type="entry name" value="Trfase_2_rSAM/seldom_assoc"/>
</dbReference>
<dbReference type="HOGENOM" id="CLU_025996_17_3_5"/>
<dbReference type="KEGG" id="pbr:PB2503_02082"/>
<evidence type="ECO:0000259" key="7">
    <source>
        <dbReference type="Pfam" id="PF00535"/>
    </source>
</evidence>
<evidence type="ECO:0000256" key="6">
    <source>
        <dbReference type="SAM" id="MobiDB-lite"/>
    </source>
</evidence>
<dbReference type="AlphaFoldDB" id="E0TC62"/>
<dbReference type="EMBL" id="CP002156">
    <property type="protein sequence ID" value="ADM08495.1"/>
    <property type="molecule type" value="Genomic_DNA"/>
</dbReference>
<proteinExistence type="predicted"/>
<comment type="subcellular location">
    <subcellularLocation>
        <location evidence="1">Cell membrane</location>
    </subcellularLocation>
</comment>
<keyword evidence="3" id="KW-0328">Glycosyltransferase</keyword>
<reference evidence="8 9" key="2">
    <citation type="journal article" date="2011" name="J. Bacteriol.">
        <title>Complete genome sequence of strain HTCC2503T of Parvularcula bermudensis, the type species of the order "Parvularculales" in the class Alphaproteobacteria.</title>
        <authorList>
            <person name="Oh H.M."/>
            <person name="Kang I."/>
            <person name="Vergin K.L."/>
            <person name="Kang D."/>
            <person name="Rhee K.H."/>
            <person name="Giovannoni S.J."/>
            <person name="Cho J.C."/>
        </authorList>
    </citation>
    <scope>NUCLEOTIDE SEQUENCE [LARGE SCALE GENOMIC DNA]</scope>
    <source>
        <strain evidence="9">ATCC BAA-594 / HTCC2503 / KCTC 12087</strain>
    </source>
</reference>
<dbReference type="Gene3D" id="3.90.550.10">
    <property type="entry name" value="Spore Coat Polysaccharide Biosynthesis Protein SpsA, Chain A"/>
    <property type="match status" value="1"/>
</dbReference>
<evidence type="ECO:0000256" key="4">
    <source>
        <dbReference type="ARBA" id="ARBA00022679"/>
    </source>
</evidence>
<evidence type="ECO:0000313" key="9">
    <source>
        <dbReference type="Proteomes" id="UP000001302"/>
    </source>
</evidence>
<keyword evidence="5" id="KW-0472">Membrane</keyword>
<dbReference type="CAZy" id="GT2">
    <property type="family name" value="Glycosyltransferase Family 2"/>
</dbReference>
<keyword evidence="4 8" id="KW-0808">Transferase</keyword>
<dbReference type="PANTHER" id="PTHR43646:SF2">
    <property type="entry name" value="GLYCOSYLTRANSFERASE 2-LIKE DOMAIN-CONTAINING PROTEIN"/>
    <property type="match status" value="1"/>
</dbReference>
<dbReference type="eggNOG" id="COG1216">
    <property type="taxonomic scope" value="Bacteria"/>
</dbReference>
<dbReference type="InterPro" id="IPR001173">
    <property type="entry name" value="Glyco_trans_2-like"/>
</dbReference>
<reference evidence="9" key="1">
    <citation type="submission" date="2010-08" db="EMBL/GenBank/DDBJ databases">
        <title>Genome sequence of Parvularcula bermudensis HTCC2503.</title>
        <authorList>
            <person name="Kang D.-M."/>
            <person name="Oh H.-M."/>
            <person name="Cho J.-C."/>
        </authorList>
    </citation>
    <scope>NUCLEOTIDE SEQUENCE [LARGE SCALE GENOMIC DNA]</scope>
    <source>
        <strain evidence="9">ATCC BAA-594 / HTCC2503 / KCTC 12087</strain>
    </source>
</reference>
<keyword evidence="9" id="KW-1185">Reference proteome</keyword>
<dbReference type="STRING" id="314260.PB2503_02082"/>
<evidence type="ECO:0000313" key="8">
    <source>
        <dbReference type="EMBL" id="ADM08495.1"/>
    </source>
</evidence>
<evidence type="ECO:0000256" key="1">
    <source>
        <dbReference type="ARBA" id="ARBA00004236"/>
    </source>
</evidence>
<keyword evidence="2" id="KW-1003">Cell membrane</keyword>
<feature type="region of interest" description="Disordered" evidence="6">
    <location>
        <begin position="228"/>
        <end position="256"/>
    </location>
</feature>
<evidence type="ECO:0000256" key="5">
    <source>
        <dbReference type="ARBA" id="ARBA00023136"/>
    </source>
</evidence>
<sequence>MSMISVVIPTLNAAPHLAGPLCSLVEGMCQGLIKEVIVSDGGSDDGTSDIAEGVGARLVVGAAGRGAQLARGAAVARGAWLLFLHADTQLAPGWERVAERHMQESYERVAGVFRLRFDRPGLRPALVAMGANLRTALFKRPYGDQGLLIARRHYDDIGGFAPLPLFEDVDFIQRLVERGGRRALRGLPITAITAADRYEAEGYFRRVGRNAALRRAYRRGVPPTDLAERYYAPSPTRLDPYGKAAAHRARQDTLGP</sequence>
<feature type="domain" description="Glycosyltransferase 2-like" evidence="7">
    <location>
        <begin position="5"/>
        <end position="125"/>
    </location>
</feature>
<name>E0TC62_PARBH</name>
<dbReference type="NCBIfam" id="TIGR04283">
    <property type="entry name" value="glyco_like_mftF"/>
    <property type="match status" value="1"/>
</dbReference>